<reference evidence="2 3" key="1">
    <citation type="submission" date="2015-12" db="EMBL/GenBank/DDBJ databases">
        <title>Draft genome sequence of Mesorhizobium sp. UFLA 01-765, a multitolerant efficient symbiont and plant-growth promoting strain isolated from Zn-mining soil using Leucaena leucocephala as a trap plant.</title>
        <authorList>
            <person name="Rangel W.M."/>
            <person name="Thijs S."/>
            <person name="Longatti S.M."/>
            <person name="Moreira F.M."/>
            <person name="Weyens N."/>
            <person name="Vangronsveld J."/>
            <person name="Van Hamme J.D."/>
            <person name="Bottos E.M."/>
            <person name="Rineau F."/>
        </authorList>
    </citation>
    <scope>NUCLEOTIDE SEQUENCE [LARGE SCALE GENOMIC DNA]</scope>
    <source>
        <strain evidence="2 3">UFLA 01-765</strain>
    </source>
</reference>
<dbReference type="InterPro" id="IPR005624">
    <property type="entry name" value="PduO/GlcC-like"/>
</dbReference>
<dbReference type="Pfam" id="PF03928">
    <property type="entry name" value="HbpS-like"/>
    <property type="match status" value="1"/>
</dbReference>
<dbReference type="HAMAP" id="MF_00761">
    <property type="entry name" value="UPF0303"/>
    <property type="match status" value="1"/>
</dbReference>
<dbReference type="Gene3D" id="3.30.450.150">
    <property type="entry name" value="Haem-degrading domain"/>
    <property type="match status" value="1"/>
</dbReference>
<dbReference type="PIRSF" id="PIRSF008757">
    <property type="entry name" value="UCP008757"/>
    <property type="match status" value="1"/>
</dbReference>
<dbReference type="OrthoDB" id="9815315at2"/>
<comment type="similarity">
    <text evidence="1">Belongs to the UPF0303 family.</text>
</comment>
<dbReference type="InterPro" id="IPR010371">
    <property type="entry name" value="YBR137W-like"/>
</dbReference>
<dbReference type="PANTHER" id="PTHR28255">
    <property type="match status" value="1"/>
</dbReference>
<proteinExistence type="inferred from homology"/>
<dbReference type="NCBIfam" id="NF002696">
    <property type="entry name" value="PRK02487.1-5"/>
    <property type="match status" value="1"/>
</dbReference>
<dbReference type="Proteomes" id="UP000053176">
    <property type="component" value="Unassembled WGS sequence"/>
</dbReference>
<dbReference type="InterPro" id="IPR038084">
    <property type="entry name" value="PduO/GlcC-like_sf"/>
</dbReference>
<evidence type="ECO:0000313" key="2">
    <source>
        <dbReference type="EMBL" id="KUM25939.1"/>
    </source>
</evidence>
<dbReference type="EMBL" id="LPWA01000110">
    <property type="protein sequence ID" value="KUM25939.1"/>
    <property type="molecule type" value="Genomic_DNA"/>
</dbReference>
<organism evidence="2 3">
    <name type="scientific">Rhizobium loti</name>
    <name type="common">Mesorhizobium loti</name>
    <dbReference type="NCBI Taxonomy" id="381"/>
    <lineage>
        <taxon>Bacteria</taxon>
        <taxon>Pseudomonadati</taxon>
        <taxon>Pseudomonadota</taxon>
        <taxon>Alphaproteobacteria</taxon>
        <taxon>Hyphomicrobiales</taxon>
        <taxon>Phyllobacteriaceae</taxon>
        <taxon>Mesorhizobium</taxon>
    </lineage>
</organism>
<dbReference type="PANTHER" id="PTHR28255:SF1">
    <property type="entry name" value="UPF0303 PROTEIN YBR137W"/>
    <property type="match status" value="1"/>
</dbReference>
<accession>A0A101KS77</accession>
<sequence length="168" mass="18372">MAAADDIALIKKQEATLVFPAFDEAVAFEIGSAIRKRALAENLPIIVDIRTFDRPLFYAAMPGSNASNPDWARRKINVVRRFLRSTYRMVLEQQRPDRTFKVGEGLDIADYVLAGGGFPVTVKGAGVIGVIAVSGLPEREDHGVVVDALCEHLGADRRQLALPPEEKS</sequence>
<dbReference type="AlphaFoldDB" id="A0A101KS77"/>
<evidence type="ECO:0000256" key="1">
    <source>
        <dbReference type="HAMAP-Rule" id="MF_00761"/>
    </source>
</evidence>
<name>A0A101KS77_RHILI</name>
<dbReference type="SUPFAM" id="SSF143744">
    <property type="entry name" value="GlcG-like"/>
    <property type="match status" value="1"/>
</dbReference>
<evidence type="ECO:0000313" key="3">
    <source>
        <dbReference type="Proteomes" id="UP000053176"/>
    </source>
</evidence>
<protein>
    <recommendedName>
        <fullName evidence="1">UPF0303 protein AU467_23290</fullName>
    </recommendedName>
</protein>
<comment type="caution">
    <text evidence="2">The sequence shown here is derived from an EMBL/GenBank/DDBJ whole genome shotgun (WGS) entry which is preliminary data.</text>
</comment>
<gene>
    <name evidence="2" type="ORF">AU467_23290</name>
</gene>